<feature type="compositionally biased region" description="Low complexity" evidence="1">
    <location>
        <begin position="1"/>
        <end position="21"/>
    </location>
</feature>
<proteinExistence type="predicted"/>
<organism evidence="2 3">
    <name type="scientific">Lasallia pustulata</name>
    <dbReference type="NCBI Taxonomy" id="136370"/>
    <lineage>
        <taxon>Eukaryota</taxon>
        <taxon>Fungi</taxon>
        <taxon>Dikarya</taxon>
        <taxon>Ascomycota</taxon>
        <taxon>Pezizomycotina</taxon>
        <taxon>Lecanoromycetes</taxon>
        <taxon>OSLEUM clade</taxon>
        <taxon>Umbilicariomycetidae</taxon>
        <taxon>Umbilicariales</taxon>
        <taxon>Umbilicariaceae</taxon>
        <taxon>Lasallia</taxon>
    </lineage>
</organism>
<dbReference type="EMBL" id="VXIT01000018">
    <property type="protein sequence ID" value="KAA6407357.1"/>
    <property type="molecule type" value="Genomic_DNA"/>
</dbReference>
<evidence type="ECO:0000256" key="1">
    <source>
        <dbReference type="SAM" id="MobiDB-lite"/>
    </source>
</evidence>
<sequence>MALFTSSSSAPASKTTQKSASDQISDADDKYCSLLSDVSFIEKPYHDIHMRIHHLDVKLEGQRGQTAQCRWKLLWTLLRAERRDLAVHTARKREEWTEGVKELKHLKDKIVKLKRVVAPEQKAEAEKKVSNEKAAEKGEVAEKKALDEKAAEEKASWRRRNRCKRKQQRQRGMKRHE</sequence>
<evidence type="ECO:0000313" key="2">
    <source>
        <dbReference type="EMBL" id="KAA6407357.1"/>
    </source>
</evidence>
<feature type="region of interest" description="Disordered" evidence="1">
    <location>
        <begin position="121"/>
        <end position="177"/>
    </location>
</feature>
<feature type="region of interest" description="Disordered" evidence="1">
    <location>
        <begin position="1"/>
        <end position="22"/>
    </location>
</feature>
<evidence type="ECO:0000313" key="3">
    <source>
        <dbReference type="Proteomes" id="UP000324767"/>
    </source>
</evidence>
<dbReference type="Proteomes" id="UP000324767">
    <property type="component" value="Unassembled WGS sequence"/>
</dbReference>
<protein>
    <submittedName>
        <fullName evidence="2">Uncharacterized protein</fullName>
    </submittedName>
</protein>
<comment type="caution">
    <text evidence="2">The sequence shown here is derived from an EMBL/GenBank/DDBJ whole genome shotgun (WGS) entry which is preliminary data.</text>
</comment>
<feature type="compositionally biased region" description="Basic and acidic residues" evidence="1">
    <location>
        <begin position="121"/>
        <end position="156"/>
    </location>
</feature>
<gene>
    <name evidence="2" type="ORF">FRX48_08905</name>
</gene>
<dbReference type="AlphaFoldDB" id="A0A5M8PDE9"/>
<name>A0A5M8PDE9_9LECA</name>
<reference evidence="2 3" key="1">
    <citation type="submission" date="2019-09" db="EMBL/GenBank/DDBJ databases">
        <title>The hologenome of the rock-dwelling lichen Lasallia pustulata.</title>
        <authorList>
            <person name="Greshake Tzovaras B."/>
            <person name="Segers F."/>
            <person name="Bicker A."/>
            <person name="Dal Grande F."/>
            <person name="Otte J."/>
            <person name="Hankeln T."/>
            <person name="Schmitt I."/>
            <person name="Ebersberger I."/>
        </authorList>
    </citation>
    <scope>NUCLEOTIDE SEQUENCE [LARGE SCALE GENOMIC DNA]</scope>
    <source>
        <strain evidence="2">A1-1</strain>
    </source>
</reference>
<accession>A0A5M8PDE9</accession>
<feature type="compositionally biased region" description="Basic residues" evidence="1">
    <location>
        <begin position="157"/>
        <end position="177"/>
    </location>
</feature>